<reference evidence="2 3" key="1">
    <citation type="submission" date="2017-02" db="EMBL/GenBank/DDBJ databases">
        <authorList>
            <person name="Peterson S.W."/>
        </authorList>
    </citation>
    <scope>NUCLEOTIDE SEQUENCE [LARGE SCALE GENOMIC DNA]</scope>
    <source>
        <strain evidence="2 3">DSM 25262</strain>
    </source>
</reference>
<keyword evidence="3" id="KW-1185">Reference proteome</keyword>
<dbReference type="OrthoDB" id="195456at2"/>
<evidence type="ECO:0000313" key="3">
    <source>
        <dbReference type="Proteomes" id="UP000190961"/>
    </source>
</evidence>
<dbReference type="InterPro" id="IPR021314">
    <property type="entry name" value="DUF2911"/>
</dbReference>
<dbReference type="Pfam" id="PF11138">
    <property type="entry name" value="DUF2911"/>
    <property type="match status" value="1"/>
</dbReference>
<keyword evidence="1" id="KW-1133">Transmembrane helix</keyword>
<name>A0A1T5LHD3_9BACT</name>
<gene>
    <name evidence="2" type="ORF">SAMN05660236_3126</name>
</gene>
<evidence type="ECO:0000256" key="1">
    <source>
        <dbReference type="SAM" id="Phobius"/>
    </source>
</evidence>
<dbReference type="Proteomes" id="UP000190961">
    <property type="component" value="Unassembled WGS sequence"/>
</dbReference>
<keyword evidence="1" id="KW-0812">Transmembrane</keyword>
<protein>
    <recommendedName>
        <fullName evidence="4">DUF2911 domain-containing protein</fullName>
    </recommendedName>
</protein>
<dbReference type="STRING" id="688867.SAMN05660236_3126"/>
<dbReference type="RefSeq" id="WP_079687679.1">
    <property type="nucleotide sequence ID" value="NZ_FUZU01000002.1"/>
</dbReference>
<dbReference type="AlphaFoldDB" id="A0A1T5LHD3"/>
<organism evidence="2 3">
    <name type="scientific">Ohtaekwangia koreensis</name>
    <dbReference type="NCBI Taxonomy" id="688867"/>
    <lineage>
        <taxon>Bacteria</taxon>
        <taxon>Pseudomonadati</taxon>
        <taxon>Bacteroidota</taxon>
        <taxon>Cytophagia</taxon>
        <taxon>Cytophagales</taxon>
        <taxon>Fulvivirgaceae</taxon>
        <taxon>Ohtaekwangia</taxon>
    </lineage>
</organism>
<dbReference type="EMBL" id="FUZU01000002">
    <property type="protein sequence ID" value="SKC74758.1"/>
    <property type="molecule type" value="Genomic_DNA"/>
</dbReference>
<accession>A0A1T5LHD3</accession>
<evidence type="ECO:0000313" key="2">
    <source>
        <dbReference type="EMBL" id="SKC74758.1"/>
    </source>
</evidence>
<sequence>MKKFLIFTGIAIVVLILLGRVTMYYMKKQTKSFSPEEEVVFNDGDLTVKVFYNRPSKKNREIFGKLVPYGVVWRTGANEATTFETTGDLQFEGKTLKKGKYSLWTIPGAETWTIIFNSEFGQWGVSSGGDANRDPSRDVVKLDVHAVQQERQFEQFTIAFEKVGEDAEMVLIWDKTLVAVPFSY</sequence>
<proteinExistence type="predicted"/>
<evidence type="ECO:0008006" key="4">
    <source>
        <dbReference type="Google" id="ProtNLM"/>
    </source>
</evidence>
<feature type="transmembrane region" description="Helical" evidence="1">
    <location>
        <begin position="6"/>
        <end position="26"/>
    </location>
</feature>
<keyword evidence="1" id="KW-0472">Membrane</keyword>